<evidence type="ECO:0000259" key="9">
    <source>
        <dbReference type="SMART" id="SM01372"/>
    </source>
</evidence>
<dbReference type="SMART" id="SM01138">
    <property type="entry name" value="DP"/>
    <property type="match status" value="1"/>
</dbReference>
<name>A0AAV8UJN4_9RHOD</name>
<protein>
    <recommendedName>
        <fullName evidence="12">E2F/DP family winged-helix DNA-binding domain-containing protein</fullName>
    </recommendedName>
</protein>
<sequence length="339" mass="37515">MIHAGGGARVTAPKAGELMRCVANDEDREFLKTHPKHSAGDHCTTPRKKARIENIPVETTPTKGGAKGLRALSKSLVSKIYGLGKVNCSDVADELALEMGDEASPLRAILEEGQRPMDMPGYDKNVRRRVYDALNVLVAVGAIAKDGKFIEWKGVELNRGSSSKREYSAVKSRIELKRSILNELRMQHTAFQRLGARNRNLVLGESPPRLASRVNFPFALVKSALNGDISLETTEDQRMMHFCFSSKFDLLTDAEIVLMMMNNTKLFQESQQPISSFPATDPPAPVASESIMVNYPFIARSSSPLQFLNNDSSGAKNTSFDSLFEKQFKQEDLEYQGEG</sequence>
<dbReference type="InterPro" id="IPR036388">
    <property type="entry name" value="WH-like_DNA-bd_sf"/>
</dbReference>
<dbReference type="AlphaFoldDB" id="A0AAV8UJN4"/>
<dbReference type="InterPro" id="IPR037241">
    <property type="entry name" value="E2F-DP_heterodim"/>
</dbReference>
<feature type="domain" description="Transcription factor DP C-terminal" evidence="8">
    <location>
        <begin position="158"/>
        <end position="303"/>
    </location>
</feature>
<evidence type="ECO:0000313" key="10">
    <source>
        <dbReference type="EMBL" id="KAJ8902719.1"/>
    </source>
</evidence>
<evidence type="ECO:0000256" key="4">
    <source>
        <dbReference type="ARBA" id="ARBA00023125"/>
    </source>
</evidence>
<evidence type="ECO:0000259" key="8">
    <source>
        <dbReference type="SMART" id="SM01138"/>
    </source>
</evidence>
<dbReference type="GO" id="GO:0000981">
    <property type="term" value="F:DNA-binding transcription factor activity, RNA polymerase II-specific"/>
    <property type="evidence" value="ECO:0007669"/>
    <property type="project" value="TreeGrafter"/>
</dbReference>
<dbReference type="GO" id="GO:0005667">
    <property type="term" value="C:transcription regulator complex"/>
    <property type="evidence" value="ECO:0007669"/>
    <property type="project" value="InterPro"/>
</dbReference>
<evidence type="ECO:0000256" key="1">
    <source>
        <dbReference type="ARBA" id="ARBA00004123"/>
    </source>
</evidence>
<dbReference type="Gene3D" id="1.20.140.80">
    <property type="entry name" value="Transcription factor DP"/>
    <property type="match status" value="1"/>
</dbReference>
<evidence type="ECO:0000256" key="3">
    <source>
        <dbReference type="ARBA" id="ARBA00023015"/>
    </source>
</evidence>
<comment type="similarity">
    <text evidence="2 7">Belongs to the E2F/DP family.</text>
</comment>
<evidence type="ECO:0000256" key="7">
    <source>
        <dbReference type="RuleBase" id="RU003796"/>
    </source>
</evidence>
<dbReference type="EMBL" id="JAMWBK010000008">
    <property type="protein sequence ID" value="KAJ8902719.1"/>
    <property type="molecule type" value="Genomic_DNA"/>
</dbReference>
<dbReference type="SUPFAM" id="SSF144074">
    <property type="entry name" value="E2F-DP heterodimerization region"/>
    <property type="match status" value="1"/>
</dbReference>
<proteinExistence type="inferred from homology"/>
<dbReference type="InterPro" id="IPR038168">
    <property type="entry name" value="TF_DP_C_sf"/>
</dbReference>
<dbReference type="Gene3D" id="1.10.10.10">
    <property type="entry name" value="Winged helix-like DNA-binding domain superfamily/Winged helix DNA-binding domain"/>
    <property type="match status" value="1"/>
</dbReference>
<feature type="domain" description="E2F/DP family winged-helix DNA-binding" evidence="9">
    <location>
        <begin position="64"/>
        <end position="154"/>
    </location>
</feature>
<evidence type="ECO:0000256" key="6">
    <source>
        <dbReference type="ARBA" id="ARBA00023242"/>
    </source>
</evidence>
<dbReference type="PANTHER" id="PTHR12548">
    <property type="entry name" value="TRANSCRIPTION FACTOR DP"/>
    <property type="match status" value="1"/>
</dbReference>
<dbReference type="GO" id="GO:0000977">
    <property type="term" value="F:RNA polymerase II transcription regulatory region sequence-specific DNA binding"/>
    <property type="evidence" value="ECO:0007669"/>
    <property type="project" value="TreeGrafter"/>
</dbReference>
<evidence type="ECO:0008006" key="12">
    <source>
        <dbReference type="Google" id="ProtNLM"/>
    </source>
</evidence>
<dbReference type="Pfam" id="PF08781">
    <property type="entry name" value="DP"/>
    <property type="match status" value="1"/>
</dbReference>
<dbReference type="SUPFAM" id="SSF46785">
    <property type="entry name" value="Winged helix' DNA-binding domain"/>
    <property type="match status" value="1"/>
</dbReference>
<gene>
    <name evidence="10" type="ORF">NDN08_006039</name>
</gene>
<evidence type="ECO:0000256" key="5">
    <source>
        <dbReference type="ARBA" id="ARBA00023163"/>
    </source>
</evidence>
<evidence type="ECO:0000313" key="11">
    <source>
        <dbReference type="Proteomes" id="UP001157974"/>
    </source>
</evidence>
<dbReference type="InterPro" id="IPR014889">
    <property type="entry name" value="Transc_factor_DP_C"/>
</dbReference>
<dbReference type="PANTHER" id="PTHR12548:SF9">
    <property type="entry name" value="TRANSCRIPTION FACTOR DP"/>
    <property type="match status" value="1"/>
</dbReference>
<evidence type="ECO:0000256" key="2">
    <source>
        <dbReference type="ARBA" id="ARBA00010940"/>
    </source>
</evidence>
<dbReference type="InterPro" id="IPR036390">
    <property type="entry name" value="WH_DNA-bd_sf"/>
</dbReference>
<reference evidence="10 11" key="1">
    <citation type="journal article" date="2023" name="Nat. Commun.">
        <title>Origin of minicircular mitochondrial genomes in red algae.</title>
        <authorList>
            <person name="Lee Y."/>
            <person name="Cho C.H."/>
            <person name="Lee Y.M."/>
            <person name="Park S.I."/>
            <person name="Yang J.H."/>
            <person name="West J.A."/>
            <person name="Bhattacharya D."/>
            <person name="Yoon H.S."/>
        </authorList>
    </citation>
    <scope>NUCLEOTIDE SEQUENCE [LARGE SCALE GENOMIC DNA]</scope>
    <source>
        <strain evidence="10 11">CCMP1338</strain>
        <tissue evidence="10">Whole cell</tissue>
    </source>
</reference>
<dbReference type="GO" id="GO:0051726">
    <property type="term" value="P:regulation of cell cycle"/>
    <property type="evidence" value="ECO:0007669"/>
    <property type="project" value="InterPro"/>
</dbReference>
<keyword evidence="11" id="KW-1185">Reference proteome</keyword>
<keyword evidence="6 7" id="KW-0539">Nucleus</keyword>
<keyword evidence="5 7" id="KW-0804">Transcription</keyword>
<dbReference type="GO" id="GO:0005634">
    <property type="term" value="C:nucleus"/>
    <property type="evidence" value="ECO:0007669"/>
    <property type="project" value="UniProtKB-SubCell"/>
</dbReference>
<dbReference type="Pfam" id="PF02319">
    <property type="entry name" value="WHD_E2F_TDP"/>
    <property type="match status" value="1"/>
</dbReference>
<dbReference type="Proteomes" id="UP001157974">
    <property type="component" value="Unassembled WGS sequence"/>
</dbReference>
<organism evidence="10 11">
    <name type="scientific">Rhodosorus marinus</name>
    <dbReference type="NCBI Taxonomy" id="101924"/>
    <lineage>
        <taxon>Eukaryota</taxon>
        <taxon>Rhodophyta</taxon>
        <taxon>Stylonematophyceae</taxon>
        <taxon>Stylonematales</taxon>
        <taxon>Stylonemataceae</taxon>
        <taxon>Rhodosorus</taxon>
    </lineage>
</organism>
<keyword evidence="4 7" id="KW-0238">DNA-binding</keyword>
<dbReference type="InterPro" id="IPR015648">
    <property type="entry name" value="Transcrpt_fac_DP"/>
</dbReference>
<dbReference type="InterPro" id="IPR003316">
    <property type="entry name" value="E2F_WHTH_DNA-bd_dom"/>
</dbReference>
<accession>A0AAV8UJN4</accession>
<dbReference type="SMART" id="SM01372">
    <property type="entry name" value="E2F_TDP"/>
    <property type="match status" value="1"/>
</dbReference>
<comment type="subcellular location">
    <subcellularLocation>
        <location evidence="1 7">Nucleus</location>
    </subcellularLocation>
</comment>
<keyword evidence="3 7" id="KW-0805">Transcription regulation</keyword>
<comment type="caution">
    <text evidence="10">The sequence shown here is derived from an EMBL/GenBank/DDBJ whole genome shotgun (WGS) entry which is preliminary data.</text>
</comment>